<organism evidence="1 2">
    <name type="scientific">Methanobrevibacter olleyae</name>
    <dbReference type="NCBI Taxonomy" id="294671"/>
    <lineage>
        <taxon>Archaea</taxon>
        <taxon>Methanobacteriati</taxon>
        <taxon>Methanobacteriota</taxon>
        <taxon>Methanomada group</taxon>
        <taxon>Methanobacteria</taxon>
        <taxon>Methanobacteriales</taxon>
        <taxon>Methanobacteriaceae</taxon>
        <taxon>Methanobrevibacter</taxon>
    </lineage>
</organism>
<evidence type="ECO:0000313" key="2">
    <source>
        <dbReference type="Proteomes" id="UP000732619"/>
    </source>
</evidence>
<name>A0A8T3VVI6_METOL</name>
<dbReference type="InterPro" id="IPR003735">
    <property type="entry name" value="Metal_Tscrpt_repr"/>
</dbReference>
<proteinExistence type="predicted"/>
<protein>
    <submittedName>
        <fullName evidence="1">Metal-sensing transcriptional repressor</fullName>
    </submittedName>
</protein>
<dbReference type="Pfam" id="PF02583">
    <property type="entry name" value="Trns_repr_metal"/>
    <property type="match status" value="1"/>
</dbReference>
<dbReference type="EMBL" id="SUTG01000017">
    <property type="protein sequence ID" value="MBE6512448.1"/>
    <property type="molecule type" value="Genomic_DNA"/>
</dbReference>
<reference evidence="1" key="1">
    <citation type="submission" date="2019-04" db="EMBL/GenBank/DDBJ databases">
        <title>Evolution of Biomass-Degrading Anaerobic Consortia Revealed by Metagenomics.</title>
        <authorList>
            <person name="Peng X."/>
        </authorList>
    </citation>
    <scope>NUCLEOTIDE SEQUENCE</scope>
    <source>
        <strain evidence="1">SIG14</strain>
    </source>
</reference>
<dbReference type="GO" id="GO:0046872">
    <property type="term" value="F:metal ion binding"/>
    <property type="evidence" value="ECO:0007669"/>
    <property type="project" value="InterPro"/>
</dbReference>
<dbReference type="GO" id="GO:0006355">
    <property type="term" value="P:regulation of DNA-templated transcription"/>
    <property type="evidence" value="ECO:0007669"/>
    <property type="project" value="InterPro"/>
</dbReference>
<accession>A0A8T3VVI6</accession>
<dbReference type="CDD" id="cd10160">
    <property type="entry name" value="CsoR-like_DUF156_3"/>
    <property type="match status" value="1"/>
</dbReference>
<dbReference type="GO" id="GO:0003677">
    <property type="term" value="F:DNA binding"/>
    <property type="evidence" value="ECO:0007669"/>
    <property type="project" value="InterPro"/>
</dbReference>
<dbReference type="PANTHER" id="PTHR33677">
    <property type="entry name" value="TRANSCRIPTIONAL REPRESSOR FRMR-RELATED"/>
    <property type="match status" value="1"/>
</dbReference>
<dbReference type="Proteomes" id="UP000732619">
    <property type="component" value="Unassembled WGS sequence"/>
</dbReference>
<dbReference type="InterPro" id="IPR038390">
    <property type="entry name" value="Metal_Tscrpt_repr_sf"/>
</dbReference>
<comment type="caution">
    <text evidence="1">The sequence shown here is derived from an EMBL/GenBank/DDBJ whole genome shotgun (WGS) entry which is preliminary data.</text>
</comment>
<gene>
    <name evidence="1" type="ORF">E7Z75_04820</name>
</gene>
<dbReference type="Gene3D" id="1.20.58.1000">
    <property type="entry name" value="Metal-sensitive repressor, helix protomer"/>
    <property type="match status" value="1"/>
</dbReference>
<evidence type="ECO:0000313" key="1">
    <source>
        <dbReference type="EMBL" id="MBE6512448.1"/>
    </source>
</evidence>
<sequence>MKQCMDSDNLHRRIKKIIGQLNAIDRMIDEDIPCENILMQVNASKSALHKVGHIIVEGHLEHCIKNAIEAGDSDEAINDVSTILEYYSRL</sequence>
<dbReference type="AlphaFoldDB" id="A0A8T3VVI6"/>